<dbReference type="GO" id="GO:0006886">
    <property type="term" value="P:intracellular protein transport"/>
    <property type="evidence" value="ECO:0007669"/>
    <property type="project" value="InterPro"/>
</dbReference>
<evidence type="ECO:0000256" key="3">
    <source>
        <dbReference type="ARBA" id="ARBA00004555"/>
    </source>
</evidence>
<feature type="domain" description="Vesicle tethering protein Uso1/P115-like head" evidence="11">
    <location>
        <begin position="357"/>
        <end position="639"/>
    </location>
</feature>
<evidence type="ECO:0000256" key="9">
    <source>
        <dbReference type="SAM" id="Coils"/>
    </source>
</evidence>
<dbReference type="AlphaFoldDB" id="A0A7R9LJI4"/>
<dbReference type="GO" id="GO:0005783">
    <property type="term" value="C:endoplasmic reticulum"/>
    <property type="evidence" value="ECO:0007669"/>
    <property type="project" value="TreeGrafter"/>
</dbReference>
<evidence type="ECO:0008006" key="15">
    <source>
        <dbReference type="Google" id="ProtNLM"/>
    </source>
</evidence>
<evidence type="ECO:0000256" key="6">
    <source>
        <dbReference type="ARBA" id="ARBA00023034"/>
    </source>
</evidence>
<dbReference type="FunFam" id="1.25.10.10:FF:000394">
    <property type="entry name" value="general vesicular transport factor p115"/>
    <property type="match status" value="1"/>
</dbReference>
<reference evidence="13" key="1">
    <citation type="submission" date="2020-11" db="EMBL/GenBank/DDBJ databases">
        <authorList>
            <person name="Tran Van P."/>
        </authorList>
    </citation>
    <scope>NUCLEOTIDE SEQUENCE</scope>
</reference>
<dbReference type="OrthoDB" id="198977at2759"/>
<dbReference type="GO" id="GO:0048280">
    <property type="term" value="P:vesicle fusion with Golgi apparatus"/>
    <property type="evidence" value="ECO:0007669"/>
    <property type="project" value="InterPro"/>
</dbReference>
<dbReference type="InterPro" id="IPR024095">
    <property type="entry name" value="Vesicle_P115"/>
</dbReference>
<dbReference type="GO" id="GO:0045056">
    <property type="term" value="P:transcytosis"/>
    <property type="evidence" value="ECO:0007669"/>
    <property type="project" value="TreeGrafter"/>
</dbReference>
<dbReference type="EMBL" id="OC916020">
    <property type="protein sequence ID" value="CAD7642833.1"/>
    <property type="molecule type" value="Genomic_DNA"/>
</dbReference>
<feature type="coiled-coil region" evidence="9">
    <location>
        <begin position="663"/>
        <end position="856"/>
    </location>
</feature>
<dbReference type="GO" id="GO:0005795">
    <property type="term" value="C:Golgi stack"/>
    <property type="evidence" value="ECO:0007669"/>
    <property type="project" value="TreeGrafter"/>
</dbReference>
<dbReference type="GO" id="GO:0012507">
    <property type="term" value="C:ER to Golgi transport vesicle membrane"/>
    <property type="evidence" value="ECO:0007669"/>
    <property type="project" value="TreeGrafter"/>
</dbReference>
<evidence type="ECO:0000256" key="4">
    <source>
        <dbReference type="ARBA" id="ARBA00022490"/>
    </source>
</evidence>
<comment type="subcellular location">
    <subcellularLocation>
        <location evidence="2">Cytoplasm</location>
    </subcellularLocation>
    <subcellularLocation>
        <location evidence="1">Endomembrane system</location>
        <topology evidence="1">Peripheral membrane protein</topology>
    </subcellularLocation>
    <subcellularLocation>
        <location evidence="3">Golgi apparatus</location>
    </subcellularLocation>
</comment>
<evidence type="ECO:0000256" key="10">
    <source>
        <dbReference type="SAM" id="MobiDB-lite"/>
    </source>
</evidence>
<name>A0A7R9LJI4_9ACAR</name>
<dbReference type="EMBL" id="CAJPVJ010001195">
    <property type="protein sequence ID" value="CAG2164249.1"/>
    <property type="molecule type" value="Genomic_DNA"/>
</dbReference>
<dbReference type="Gene3D" id="1.25.10.10">
    <property type="entry name" value="Leucine-rich Repeat Variant"/>
    <property type="match status" value="1"/>
</dbReference>
<feature type="region of interest" description="Disordered" evidence="10">
    <location>
        <begin position="101"/>
        <end position="120"/>
    </location>
</feature>
<dbReference type="InterPro" id="IPR041209">
    <property type="entry name" value="P115_Arm_rpt"/>
</dbReference>
<dbReference type="PANTHER" id="PTHR10013:SF0">
    <property type="entry name" value="GENERAL VESICULAR TRANSPORT FACTOR P115"/>
    <property type="match status" value="1"/>
</dbReference>
<evidence type="ECO:0000259" key="12">
    <source>
        <dbReference type="Pfam" id="PF04871"/>
    </source>
</evidence>
<evidence type="ECO:0000256" key="5">
    <source>
        <dbReference type="ARBA" id="ARBA00022737"/>
    </source>
</evidence>
<dbReference type="InterPro" id="IPR006953">
    <property type="entry name" value="Vesicle_Uso1_P115_head"/>
</dbReference>
<dbReference type="InterPro" id="IPR006955">
    <property type="entry name" value="Uso1_p115_C"/>
</dbReference>
<feature type="compositionally biased region" description="Polar residues" evidence="10">
    <location>
        <begin position="104"/>
        <end position="120"/>
    </location>
</feature>
<evidence type="ECO:0000256" key="7">
    <source>
        <dbReference type="ARBA" id="ARBA00023054"/>
    </source>
</evidence>
<evidence type="ECO:0000313" key="13">
    <source>
        <dbReference type="EMBL" id="CAD7642833.1"/>
    </source>
</evidence>
<feature type="domain" description="Uso1/p115-like vesicle tethering protein C-terminal" evidence="12">
    <location>
        <begin position="772"/>
        <end position="890"/>
    </location>
</feature>
<sequence length="894" mass="100109">MDFLKSGWNSVLGTNADTSQPSVAETVEKLVERVESSTLLEDRRDACRALKSLSKTYRLEVGAQAMDALTYVLQNDSSDTEIMSYAIDTLNYVISGPMDDMTETPVNPSTTGASGGDQSSPDLGVQFTEIFIKRKENVALLLELLAENDFKVRYPSVKLLIGLLRNKLRDCQDCILAYPRGVALLMDLLVDSREVIRNDALLLLVHLTRSNANIQKIVAFENAFDKLLEIVADEGYSDGGVVVEDCLIVLQNLLKLNSSNQNFFKEGSYIQRLLPFLDIPNATVWSAQKATNLLFMLQVIRTLVSPNNPLQVTTSCQKVMQQSGLLEKLCLILMASGIPADILTETINAVSEVIRGNHHNQEYFSTVNAPTVPPKPAIVVLLMSMVNEKQPFELRCAVLYCFQCFLYKNELGQAQIVQTLLPSSTEVVAVTAGQLLCGGLFSVDGLSNWFVSVALGHALVDNTTQKEQLLRVQLATDVGTAPVSLLKHCSTILQIGGNFQKRISLLMLLCTWCAHCPAVVSHFLSIPTNIPYLTSQVGLVEGDDLEILIQGICAFLLGICIHFNDNSVPSFTKEDLCQLIVKRIGLEIFLDKLGSISKNESYSQAVQRPQLSYRRTEDVLFDYEFCRLFKSLEGLVIKASQSKPSDLVNGPESNMTADEHRLLNQYKEVIREQDQQLTVIRREFCVLKEEHSRVLMQMQEQSAHIQQLKDQNALLKAQKSAISPLNISAIDSSLPSDANSNECQELRLEIQNLLQQIQTRDNDITALRNELSVKVQELKTRGAIELQTENQNQNQNQNEGLLNENRELQELVSKLKSDLDINQSKSSSDSELLAERQKLESELDFVRKEQEDLLVLLTDQDSKLRHYKRRLKELGQTVEDDDDNYDIDDSDLQL</sequence>
<keyword evidence="8" id="KW-0472">Membrane</keyword>
<dbReference type="PANTHER" id="PTHR10013">
    <property type="entry name" value="GENERAL VESICULAR TRANSPORT FACTOR P115"/>
    <property type="match status" value="1"/>
</dbReference>
<dbReference type="Pfam" id="PF18770">
    <property type="entry name" value="Arm_vescicular"/>
    <property type="match status" value="1"/>
</dbReference>
<dbReference type="SUPFAM" id="SSF48371">
    <property type="entry name" value="ARM repeat"/>
    <property type="match status" value="2"/>
</dbReference>
<protein>
    <recommendedName>
        <fullName evidence="15">General vesicular transport factor p115</fullName>
    </recommendedName>
</protein>
<dbReference type="InterPro" id="IPR011989">
    <property type="entry name" value="ARM-like"/>
</dbReference>
<dbReference type="Pfam" id="PF04869">
    <property type="entry name" value="Uso1_p115_head"/>
    <property type="match status" value="1"/>
</dbReference>
<dbReference type="Pfam" id="PF04871">
    <property type="entry name" value="Uso1_p115_C"/>
    <property type="match status" value="1"/>
</dbReference>
<dbReference type="InterPro" id="IPR016024">
    <property type="entry name" value="ARM-type_fold"/>
</dbReference>
<keyword evidence="4" id="KW-0963">Cytoplasm</keyword>
<accession>A0A7R9LJI4</accession>
<keyword evidence="14" id="KW-1185">Reference proteome</keyword>
<evidence type="ECO:0000313" key="14">
    <source>
        <dbReference type="Proteomes" id="UP000728032"/>
    </source>
</evidence>
<evidence type="ECO:0000256" key="1">
    <source>
        <dbReference type="ARBA" id="ARBA00004184"/>
    </source>
</evidence>
<proteinExistence type="predicted"/>
<evidence type="ECO:0000256" key="8">
    <source>
        <dbReference type="ARBA" id="ARBA00023136"/>
    </source>
</evidence>
<gene>
    <name evidence="13" type="ORF">ONB1V03_LOCUS3806</name>
</gene>
<dbReference type="GO" id="GO:0000139">
    <property type="term" value="C:Golgi membrane"/>
    <property type="evidence" value="ECO:0007669"/>
    <property type="project" value="InterPro"/>
</dbReference>
<keyword evidence="6" id="KW-0333">Golgi apparatus</keyword>
<dbReference type="Proteomes" id="UP000728032">
    <property type="component" value="Unassembled WGS sequence"/>
</dbReference>
<dbReference type="GO" id="GO:0006888">
    <property type="term" value="P:endoplasmic reticulum to Golgi vesicle-mediated transport"/>
    <property type="evidence" value="ECO:0007669"/>
    <property type="project" value="TreeGrafter"/>
</dbReference>
<dbReference type="GO" id="GO:0048211">
    <property type="term" value="P:Golgi vesicle docking"/>
    <property type="evidence" value="ECO:0007669"/>
    <property type="project" value="TreeGrafter"/>
</dbReference>
<evidence type="ECO:0000256" key="2">
    <source>
        <dbReference type="ARBA" id="ARBA00004496"/>
    </source>
</evidence>
<keyword evidence="7 9" id="KW-0175">Coiled coil</keyword>
<evidence type="ECO:0000259" key="11">
    <source>
        <dbReference type="Pfam" id="PF04869"/>
    </source>
</evidence>
<keyword evidence="5" id="KW-0677">Repeat</keyword>
<organism evidence="13">
    <name type="scientific">Oppiella nova</name>
    <dbReference type="NCBI Taxonomy" id="334625"/>
    <lineage>
        <taxon>Eukaryota</taxon>
        <taxon>Metazoa</taxon>
        <taxon>Ecdysozoa</taxon>
        <taxon>Arthropoda</taxon>
        <taxon>Chelicerata</taxon>
        <taxon>Arachnida</taxon>
        <taxon>Acari</taxon>
        <taxon>Acariformes</taxon>
        <taxon>Sarcoptiformes</taxon>
        <taxon>Oribatida</taxon>
        <taxon>Brachypylina</taxon>
        <taxon>Oppioidea</taxon>
        <taxon>Oppiidae</taxon>
        <taxon>Oppiella</taxon>
    </lineage>
</organism>